<evidence type="ECO:0000313" key="3">
    <source>
        <dbReference type="Proteomes" id="UP000235346"/>
    </source>
</evidence>
<dbReference type="Proteomes" id="UP000235346">
    <property type="component" value="Unassembled WGS sequence"/>
</dbReference>
<feature type="chain" id="PRO_5016446637" description="DUF2946 domain-containing protein" evidence="1">
    <location>
        <begin position="20"/>
        <end position="111"/>
    </location>
</feature>
<dbReference type="AlphaFoldDB" id="A0A2N7TG29"/>
<name>A0A2N7TG29_9GAMM</name>
<sequence length="111" mass="12003">MPYRPLHWLLCLLFGIALALPQAAASAWVYEGEGCMDSHAAVMDSTERAQHDDGLTESPMETMTCGAPCSVCNGSLQAFASGPAPSHEPRWAVAESLPLRVPDRLERPPRV</sequence>
<proteinExistence type="predicted"/>
<dbReference type="RefSeq" id="WP_102629818.1">
    <property type="nucleotide sequence ID" value="NZ_PDOH01000049.1"/>
</dbReference>
<protein>
    <recommendedName>
        <fullName evidence="4">DUF2946 domain-containing protein</fullName>
    </recommendedName>
</protein>
<evidence type="ECO:0000256" key="1">
    <source>
        <dbReference type="SAM" id="SignalP"/>
    </source>
</evidence>
<gene>
    <name evidence="2" type="ORF">C1H66_21010</name>
</gene>
<keyword evidence="1" id="KW-0732">Signal</keyword>
<comment type="caution">
    <text evidence="2">The sequence shown here is derived from an EMBL/GenBank/DDBJ whole genome shotgun (WGS) entry which is preliminary data.</text>
</comment>
<organism evidence="2 3">
    <name type="scientific">Halomonas heilongjiangensis</name>
    <dbReference type="NCBI Taxonomy" id="1387883"/>
    <lineage>
        <taxon>Bacteria</taxon>
        <taxon>Pseudomonadati</taxon>
        <taxon>Pseudomonadota</taxon>
        <taxon>Gammaproteobacteria</taxon>
        <taxon>Oceanospirillales</taxon>
        <taxon>Halomonadaceae</taxon>
        <taxon>Halomonas</taxon>
    </lineage>
</organism>
<evidence type="ECO:0000313" key="2">
    <source>
        <dbReference type="EMBL" id="PMR67157.1"/>
    </source>
</evidence>
<dbReference type="EMBL" id="PNRE01000100">
    <property type="protein sequence ID" value="PMR67157.1"/>
    <property type="molecule type" value="Genomic_DNA"/>
</dbReference>
<reference evidence="2 3" key="1">
    <citation type="submission" date="2018-01" db="EMBL/GenBank/DDBJ databases">
        <title>Halomonas endophytica sp. nov., isolated from storage liquid in the stems of Populus euphratica.</title>
        <authorList>
            <person name="Chen C."/>
        </authorList>
    </citation>
    <scope>NUCLEOTIDE SEQUENCE [LARGE SCALE GENOMIC DNA]</scope>
    <source>
        <strain evidence="2 3">DSM 26881</strain>
    </source>
</reference>
<evidence type="ECO:0008006" key="4">
    <source>
        <dbReference type="Google" id="ProtNLM"/>
    </source>
</evidence>
<feature type="signal peptide" evidence="1">
    <location>
        <begin position="1"/>
        <end position="19"/>
    </location>
</feature>
<keyword evidence="3" id="KW-1185">Reference proteome</keyword>
<accession>A0A2N7TG29</accession>